<organism evidence="5 6">
    <name type="scientific">Cupriavidus basilensis</name>
    <dbReference type="NCBI Taxonomy" id="68895"/>
    <lineage>
        <taxon>Bacteria</taxon>
        <taxon>Pseudomonadati</taxon>
        <taxon>Pseudomonadota</taxon>
        <taxon>Betaproteobacteria</taxon>
        <taxon>Burkholderiales</taxon>
        <taxon>Burkholderiaceae</taxon>
        <taxon>Cupriavidus</taxon>
    </lineage>
</organism>
<protein>
    <submittedName>
        <fullName evidence="5">Gluconolactonase</fullName>
        <ecNumber evidence="5">3.1.1.17</ecNumber>
    </submittedName>
</protein>
<feature type="binding site" evidence="3">
    <location>
        <position position="78"/>
    </location>
    <ligand>
        <name>a divalent metal cation</name>
        <dbReference type="ChEBI" id="CHEBI:60240"/>
    </ligand>
</feature>
<dbReference type="InterPro" id="IPR005511">
    <property type="entry name" value="SMP-30"/>
</dbReference>
<gene>
    <name evidence="5" type="ORF">RR42_m2004</name>
</gene>
<feature type="binding site" evidence="3">
    <location>
        <position position="187"/>
    </location>
    <ligand>
        <name>substrate</name>
    </ligand>
</feature>
<dbReference type="OrthoDB" id="9775406at2"/>
<dbReference type="RefSeq" id="WP_082054861.1">
    <property type="nucleotide sequence ID" value="NZ_CP010536.1"/>
</dbReference>
<dbReference type="GO" id="GO:0046872">
    <property type="term" value="F:metal ion binding"/>
    <property type="evidence" value="ECO:0007669"/>
    <property type="project" value="UniProtKB-KW"/>
</dbReference>
<dbReference type="EMBL" id="CP010536">
    <property type="protein sequence ID" value="AJG19399.1"/>
    <property type="molecule type" value="Genomic_DNA"/>
</dbReference>
<dbReference type="Gene3D" id="2.120.10.30">
    <property type="entry name" value="TolB, C-terminal domain"/>
    <property type="match status" value="1"/>
</dbReference>
<dbReference type="Pfam" id="PF08450">
    <property type="entry name" value="SGL"/>
    <property type="match status" value="1"/>
</dbReference>
<dbReference type="PANTHER" id="PTHR47572">
    <property type="entry name" value="LIPOPROTEIN-RELATED"/>
    <property type="match status" value="1"/>
</dbReference>
<keyword evidence="6" id="KW-1185">Reference proteome</keyword>
<feature type="domain" description="SMP-30/Gluconolactonase/LRE-like region" evidence="4">
    <location>
        <begin position="76"/>
        <end position="337"/>
    </location>
</feature>
<evidence type="ECO:0000256" key="2">
    <source>
        <dbReference type="PIRSR" id="PIRSR605511-1"/>
    </source>
</evidence>
<dbReference type="EC" id="3.1.1.17" evidence="5"/>
<evidence type="ECO:0000256" key="3">
    <source>
        <dbReference type="PIRSR" id="PIRSR605511-2"/>
    </source>
</evidence>
<evidence type="ECO:0000256" key="1">
    <source>
        <dbReference type="ARBA" id="ARBA00022801"/>
    </source>
</evidence>
<dbReference type="InterPro" id="IPR006311">
    <property type="entry name" value="TAT_signal"/>
</dbReference>
<dbReference type="PANTHER" id="PTHR47572:SF4">
    <property type="entry name" value="LACTONASE DRP35"/>
    <property type="match status" value="1"/>
</dbReference>
<dbReference type="Proteomes" id="UP000031843">
    <property type="component" value="Chromosome main"/>
</dbReference>
<dbReference type="KEGG" id="cbw:RR42_m2004"/>
<dbReference type="GO" id="GO:0004341">
    <property type="term" value="F:gluconolactonase activity"/>
    <property type="evidence" value="ECO:0007669"/>
    <property type="project" value="UniProtKB-EC"/>
</dbReference>
<dbReference type="SUPFAM" id="SSF63829">
    <property type="entry name" value="Calcium-dependent phosphotriesterase"/>
    <property type="match status" value="1"/>
</dbReference>
<evidence type="ECO:0000313" key="5">
    <source>
        <dbReference type="EMBL" id="AJG19399.1"/>
    </source>
</evidence>
<evidence type="ECO:0000313" key="6">
    <source>
        <dbReference type="Proteomes" id="UP000031843"/>
    </source>
</evidence>
<comment type="cofactor">
    <cofactor evidence="3">
        <name>Zn(2+)</name>
        <dbReference type="ChEBI" id="CHEBI:29105"/>
    </cofactor>
    <text evidence="3">Binds 1 divalent metal cation per subunit.</text>
</comment>
<sequence>MFLRHFRPHRSQSGKLSRRRFLACCGGAALAAQAVARESGPLAATRLQEPVVLDERFQDVLQPGQLLERLATGAIWSEGPVWVPRLQSVLWSDIPNNRLLRWSAAGMEVFRQPAQFTNGHTLDLQGRLVSCEHGRRCISRTEADGKVVILADRYKGKRLNSPNDVVVRSDGSIWFTDPSYGILSDREGYKADQEQPGRHVYRMDPVTGALEVVADDFVQPNGLAFSPDESKLYISDTSASHDPDGNHHVRVLDVATNGRPGKRLASGGVFTVISPGLPDGLRVDRQGRVYITAEDGVHVHAPDGTALGHIAVPEKTGNCTFGSAPGSAARNRLYIAASSSLYAITLITTGAGHA</sequence>
<evidence type="ECO:0000259" key="4">
    <source>
        <dbReference type="Pfam" id="PF08450"/>
    </source>
</evidence>
<dbReference type="PROSITE" id="PS51318">
    <property type="entry name" value="TAT"/>
    <property type="match status" value="1"/>
</dbReference>
<proteinExistence type="predicted"/>
<name>A0A0C4YAW6_9BURK</name>
<feature type="binding site" evidence="3">
    <location>
        <position position="279"/>
    </location>
    <ligand>
        <name>a divalent metal cation</name>
        <dbReference type="ChEBI" id="CHEBI:60240"/>
    </ligand>
</feature>
<keyword evidence="3" id="KW-0862">Zinc</keyword>
<keyword evidence="3" id="KW-0479">Metal-binding</keyword>
<dbReference type="STRING" id="68895.RR42_m2004"/>
<dbReference type="InterPro" id="IPR011042">
    <property type="entry name" value="6-blade_b-propeller_TolB-like"/>
</dbReference>
<keyword evidence="1 5" id="KW-0378">Hydrolase</keyword>
<accession>A0A0C4YAW6</accession>
<dbReference type="PRINTS" id="PR01790">
    <property type="entry name" value="SMP30FAMILY"/>
</dbReference>
<feature type="binding site" evidence="3">
    <location>
        <position position="221"/>
    </location>
    <ligand>
        <name>a divalent metal cation</name>
        <dbReference type="ChEBI" id="CHEBI:60240"/>
    </ligand>
</feature>
<feature type="binding site" evidence="3">
    <location>
        <position position="163"/>
    </location>
    <ligand>
        <name>substrate</name>
    </ligand>
</feature>
<dbReference type="InterPro" id="IPR013658">
    <property type="entry name" value="SGL"/>
</dbReference>
<dbReference type="AlphaFoldDB" id="A0A0C4YAW6"/>
<dbReference type="InterPro" id="IPR051262">
    <property type="entry name" value="SMP-30/CGR1_Lactonase"/>
</dbReference>
<feature type="active site" description="Proton donor/acceptor" evidence="2">
    <location>
        <position position="279"/>
    </location>
</feature>
<reference evidence="5 6" key="1">
    <citation type="journal article" date="2015" name="Genome Announc.">
        <title>Complete Genome Sequence of Cupriavidus basilensis 4G11, Isolated from the Oak Ridge Field Research Center Site.</title>
        <authorList>
            <person name="Ray J."/>
            <person name="Waters R.J."/>
            <person name="Skerker J.M."/>
            <person name="Kuehl J.V."/>
            <person name="Price M.N."/>
            <person name="Huang J."/>
            <person name="Chakraborty R."/>
            <person name="Arkin A.P."/>
            <person name="Deutschbauer A."/>
        </authorList>
    </citation>
    <scope>NUCLEOTIDE SEQUENCE [LARGE SCALE GENOMIC DNA]</scope>
    <source>
        <strain evidence="5">4G11</strain>
    </source>
</reference>